<feature type="domain" description="TonB C-terminal" evidence="2">
    <location>
        <begin position="35"/>
        <end position="130"/>
    </location>
</feature>
<reference evidence="3 4" key="1">
    <citation type="submission" date="2015-03" db="EMBL/GenBank/DDBJ databases">
        <title>Draft genome sequences of two protease-producing strains of Arsukibacterium isolated from two cold and alkaline environments.</title>
        <authorList>
            <person name="Lylloff J.E."/>
            <person name="Skov L.B."/>
            <person name="Jepsen M."/>
            <person name="Hallin P.F."/>
            <person name="Sorensen S.J."/>
            <person name="Stougaard P."/>
            <person name="Glaring M.A."/>
        </authorList>
    </citation>
    <scope>NUCLEOTIDE SEQUENCE [LARGE SCALE GENOMIC DNA]</scope>
    <source>
        <strain evidence="3 4">GCM72</strain>
    </source>
</reference>
<gene>
    <name evidence="3" type="ORF">WG68_16215</name>
</gene>
<proteinExistence type="predicted"/>
<keyword evidence="1" id="KW-0732">Signal</keyword>
<keyword evidence="4" id="KW-1185">Reference proteome</keyword>
<dbReference type="Proteomes" id="UP000034228">
    <property type="component" value="Unassembled WGS sequence"/>
</dbReference>
<accession>A0A0M2V165</accession>
<feature type="signal peptide" evidence="1">
    <location>
        <begin position="1"/>
        <end position="20"/>
    </location>
</feature>
<dbReference type="OrthoDB" id="6266234at2"/>
<dbReference type="InterPro" id="IPR037682">
    <property type="entry name" value="TonB_C"/>
</dbReference>
<name>A0A0M2V165_9GAMM</name>
<evidence type="ECO:0000313" key="3">
    <source>
        <dbReference type="EMBL" id="KKO44366.1"/>
    </source>
</evidence>
<organism evidence="3 4">
    <name type="scientific">Arsukibacterium ikkense</name>
    <dbReference type="NCBI Taxonomy" id="336831"/>
    <lineage>
        <taxon>Bacteria</taxon>
        <taxon>Pseudomonadati</taxon>
        <taxon>Pseudomonadota</taxon>
        <taxon>Gammaproteobacteria</taxon>
        <taxon>Chromatiales</taxon>
        <taxon>Chromatiaceae</taxon>
        <taxon>Arsukibacterium</taxon>
    </lineage>
</organism>
<dbReference type="STRING" id="336831.WG68_16215"/>
<evidence type="ECO:0000259" key="2">
    <source>
        <dbReference type="PROSITE" id="PS52015"/>
    </source>
</evidence>
<protein>
    <submittedName>
        <fullName evidence="3">Energy transducer TonB</fullName>
    </submittedName>
</protein>
<evidence type="ECO:0000313" key="4">
    <source>
        <dbReference type="Proteomes" id="UP000034228"/>
    </source>
</evidence>
<dbReference type="Gene3D" id="3.30.1150.10">
    <property type="match status" value="1"/>
</dbReference>
<evidence type="ECO:0000256" key="1">
    <source>
        <dbReference type="SAM" id="SignalP"/>
    </source>
</evidence>
<sequence>MKLPIIIVVALATAVFRADAVGYADVHITYMQPAAGDAIWSREKQVTPRYPLELAQQGIIGCGVFNVTINEKGKTTDVSLVSSVPDKVIARPASKVIKSWKWVNSSELANAPEQKLIRLDFCMGGSSMEEAQARCQVQATAACQG</sequence>
<dbReference type="SUPFAM" id="SSF74653">
    <property type="entry name" value="TolA/TonB C-terminal domain"/>
    <property type="match status" value="1"/>
</dbReference>
<dbReference type="PATRIC" id="fig|336831.14.peg.619"/>
<dbReference type="RefSeq" id="WP_046558768.1">
    <property type="nucleotide sequence ID" value="NZ_LAHO01000017.1"/>
</dbReference>
<dbReference type="GO" id="GO:0055085">
    <property type="term" value="P:transmembrane transport"/>
    <property type="evidence" value="ECO:0007669"/>
    <property type="project" value="InterPro"/>
</dbReference>
<dbReference type="AlphaFoldDB" id="A0A0M2V165"/>
<dbReference type="EMBL" id="LAHO01000017">
    <property type="protein sequence ID" value="KKO44366.1"/>
    <property type="molecule type" value="Genomic_DNA"/>
</dbReference>
<dbReference type="Pfam" id="PF03544">
    <property type="entry name" value="TonB_C"/>
    <property type="match status" value="1"/>
</dbReference>
<feature type="chain" id="PRO_5005644356" evidence="1">
    <location>
        <begin position="21"/>
        <end position="145"/>
    </location>
</feature>
<comment type="caution">
    <text evidence="3">The sequence shown here is derived from an EMBL/GenBank/DDBJ whole genome shotgun (WGS) entry which is preliminary data.</text>
</comment>
<dbReference type="PROSITE" id="PS52015">
    <property type="entry name" value="TONB_CTD"/>
    <property type="match status" value="1"/>
</dbReference>